<dbReference type="Proteomes" id="UP000179935">
    <property type="component" value="Unassembled WGS sequence"/>
</dbReference>
<protein>
    <submittedName>
        <fullName evidence="1">Uncharacterized protein</fullName>
    </submittedName>
</protein>
<evidence type="ECO:0000313" key="2">
    <source>
        <dbReference type="Proteomes" id="UP000179935"/>
    </source>
</evidence>
<sequence>MRQTVRVLWGPREESPEALTGHWMRTLGGLSTLLPAVGPDTGESWTWRWFRESGPTTDLRADEASVLAALRAQQAADGWSDRTGVGLTLVIERKPDWKIEIMGSAGGTSEFVYQSLGIEISAPDGTQLPSAELLALLAETWAPDVGDVTDDDVLDALEDETDIGMGEPSVGRLGYLSPNRAALVPDDLAVARKELPGGGVLLDVASPSDGVGAVVRANVRLRDAGALEPLPTPMDRSTL</sequence>
<keyword evidence="2" id="KW-1185">Reference proteome</keyword>
<proteinExistence type="predicted"/>
<dbReference type="EMBL" id="MLYP01000092">
    <property type="protein sequence ID" value="OIJ85423.1"/>
    <property type="molecule type" value="Genomic_DNA"/>
</dbReference>
<evidence type="ECO:0000313" key="1">
    <source>
        <dbReference type="EMBL" id="OIJ85423.1"/>
    </source>
</evidence>
<dbReference type="AlphaFoldDB" id="A0A1S2NV44"/>
<organism evidence="1 2">
    <name type="scientific">Streptomyces colonosanans</name>
    <dbReference type="NCBI Taxonomy" id="1428652"/>
    <lineage>
        <taxon>Bacteria</taxon>
        <taxon>Bacillati</taxon>
        <taxon>Actinomycetota</taxon>
        <taxon>Actinomycetes</taxon>
        <taxon>Kitasatosporales</taxon>
        <taxon>Streptomycetaceae</taxon>
        <taxon>Streptomyces</taxon>
    </lineage>
</organism>
<reference evidence="1 2" key="1">
    <citation type="submission" date="2016-10" db="EMBL/GenBank/DDBJ databases">
        <title>Genome sequence of Streptomyces sp. MUSC 93.</title>
        <authorList>
            <person name="Lee L.-H."/>
            <person name="Ser H.-L."/>
            <person name="Law J.W.-F."/>
        </authorList>
    </citation>
    <scope>NUCLEOTIDE SEQUENCE [LARGE SCALE GENOMIC DNA]</scope>
    <source>
        <strain evidence="1 2">MUSC 93</strain>
    </source>
</reference>
<name>A0A1S2NV44_9ACTN</name>
<comment type="caution">
    <text evidence="1">The sequence shown here is derived from an EMBL/GenBank/DDBJ whole genome shotgun (WGS) entry which is preliminary data.</text>
</comment>
<dbReference type="STRING" id="1428652.BIV24_28555"/>
<dbReference type="OrthoDB" id="3770451at2"/>
<accession>A0A1S2NV44</accession>
<gene>
    <name evidence="1" type="ORF">BIV24_28555</name>
</gene>
<dbReference type="RefSeq" id="WP_071369352.1">
    <property type="nucleotide sequence ID" value="NZ_MLYP01000092.1"/>
</dbReference>